<dbReference type="InterPro" id="IPR013783">
    <property type="entry name" value="Ig-like_fold"/>
</dbReference>
<sequence length="1921" mass="213970">MLHGKALNPTLLLLLAPAIFVFVHGLSYPRFSRNDTEFQHLVLHPDPSVGTVYVGARNHLFQLNGLDGLQLELEDATGPVIDSKDCLPPVTEAICPQARMTSNHNKLLLVDPKALELITCGSVHQGTCQKRSLASIRKVLFSTERPVDTQYVAANDPSVSTVGLVVALRGGERTVMYVGRGYTASHPPISTRHLSSEPVFSYEETAKLAVAGRLSEYDHHFVTAFTRRTYVYFLFYRRDIKALSREYRTYAARVCLDDTSYYSYVEVPLVCRSSTSPSRVYNLLQAAQVGQGAGREGEELLGVFSTRISSTNNSPVDASALCVYPLDELDKHIDSTRDLCYTQNGRVKGRGEVAYIEYEVKSSCANLPLNTLKAYPCGSDHTPSPMASREALEAKAVWHIPAARLTAVAVSVREGHSIAFLGDSKGTLHKVYLGQSGLVDVYANTTIHPNMPISSDLLLDQQGAHIYVMTKTAVEKRPVAECGDHRDCQSCLSARDPYCGWCVLDGRCGQRWECQRGSLQGHWLWSFNQTQQCLSVQHLSLYNISRGEKTHITVSVEGLPSLEEDGAYSCFFQDTETVASLTNTGVTCPTPDASSLPPIGHGDDFVMLTLSLRFVNVTVAETEFTFYNCSLVQELSGRRPCQGCVSSRWGCNWCVHEHVCTHKPVCSQGVTIYNQNECPCVERVQDSSLLPVDVERKIVLVGKHLNLFQDEKLDYECVLHIDNRSVVVDSVVESDAAQPSVFFITCRPHRYAYSALMEEYPAVINVRRRNTFLIDSADDLYVTLFNCSVGRSDCSRCRTADPKYGCVWCGGAANSRCAYRDSCTEEIKHTCPAPVIHFLDPVSGPVEGGTVVTISGSNLGQRVEDIQNSVKVAGVPCSVIGSRYEVSSRIVCETTSSGGEKSGHASVKVSGGGLGLSAQIFSFQDPVLSSIFPHRGPKAGGSSLTIRGQRLRTGHPSEVSVLIGGVPCLVLNIQESHIRCLTRGSNRTGEHAITLRFGGAERHLQGLVYHYTHNPNITMAAPSKSFLSGGRIIRVSGQNLDVVQEPRMRVTLSPPDTLPPRKKRSLGKRTELRRGGGRDHQGPLGRRRRIVPETDCPEGKLCHVKQYESRCTVNSSTLILCPTPPVGPEARRARVKVHFLLDSLHFDFITVGKEAFSYEPNPKLHSLNQNDPGKAYHHKPGSIISVEGENLDLAIYKHEVEARIGDGVCSVKTLTHNHLYCEPPAQQPSMTVGKKHDGMDSLPEFTVKMGNLNFSLGKVQYDNQAQSTFPLEAQVGVGVGASIVALIVLIIVLIYRRKSKQAMRDYKKVQIQLENLETSVRDRCKKEFTDLMTEMMDMSSDLVGSGIPFLDYRAYAERIFFPGHQESPLRRDLDVPESRRQTVEQGLVQLSNLLNSKLFLTKFIHTLEVQRTFSPRDRAYVASLLTVALHGKLEYFTDILKTLLNDLVEQYVAKNPKLMLRRTESVVEKLLTNWMSICLYTFLRESAGESFYMLFRAIKHQVDKGPVDAVTGKAKYTLNDNRLLREDVEYRTLTLNVVTPAAAPGGGTATQTVPAKVLDCDTITQVKEKLLEQTWKGTSFSQRPHIDSLHLEWRAGVAGHLILSDEDLTSVVQGSWKRLNTLQHYKVPDGATVALVPRNSKHHLHDSHDYMPGEKTPMLDDAEEGGVRLWHLVKASEESELPKHRRESVRERGGERAKAIPEIYLTRLLSMKGTLQKFVDDLFTAILSTSRPVPLAVKYFFDLLDEQALQHSITDPETIHIWKTNSLPLRFWINILKNPQFIFDVQNSDHVDAVLSVIAQTFMDSCTIADHKLGRDSPINKLLYARDIPRYKQMVERYYADIRQTISASDQEMNSALAELSRNYAAEVNCLVALHELYKYINKYYDQIITALEEDATAQKMQLGYRLQQIAAAVENKVTDL</sequence>
<evidence type="ECO:0000256" key="16">
    <source>
        <dbReference type="PROSITE-ProRule" id="PRU00352"/>
    </source>
</evidence>
<keyword evidence="12" id="KW-0675">Receptor</keyword>
<evidence type="ECO:0000256" key="9">
    <source>
        <dbReference type="ARBA" id="ARBA00023054"/>
    </source>
</evidence>
<keyword evidence="3" id="KW-1003">Cell membrane</keyword>
<evidence type="ECO:0000256" key="3">
    <source>
        <dbReference type="ARBA" id="ARBA00022475"/>
    </source>
</evidence>
<dbReference type="FunFam" id="2.60.40.10:FF:000705">
    <property type="entry name" value="Plexin B1"/>
    <property type="match status" value="1"/>
</dbReference>
<dbReference type="CDD" id="cd12793">
    <property type="entry name" value="RasGAP_plexin_B1"/>
    <property type="match status" value="1"/>
</dbReference>
<evidence type="ECO:0000256" key="15">
    <source>
        <dbReference type="ARBA" id="ARBA00070678"/>
    </source>
</evidence>
<dbReference type="Pfam" id="PF18020">
    <property type="entry name" value="TIG_2"/>
    <property type="match status" value="1"/>
</dbReference>
<evidence type="ECO:0000256" key="13">
    <source>
        <dbReference type="ARBA" id="ARBA00023180"/>
    </source>
</evidence>
<dbReference type="InterPro" id="IPR002909">
    <property type="entry name" value="IPT_dom"/>
</dbReference>
<evidence type="ECO:0000256" key="6">
    <source>
        <dbReference type="ARBA" id="ARBA00022729"/>
    </source>
</evidence>
<dbReference type="GO" id="GO:0007411">
    <property type="term" value="P:axon guidance"/>
    <property type="evidence" value="ECO:0007669"/>
    <property type="project" value="UniProtKB-ARBA"/>
</dbReference>
<gene>
    <name evidence="22" type="primary">LOC114858827</name>
</gene>
<dbReference type="Pfam" id="PF20170">
    <property type="entry name" value="Plexin_RBD"/>
    <property type="match status" value="1"/>
</dbReference>
<comment type="function">
    <text evidence="14">Receptor for SEMA4D. Plays a role in GABAergic synapse development. Mediates SEMA4A- and SEMA4D-dependent inhibitory synapse development. Plays a role in RHOA activation and subsequent changes of the actin cytoskeleton. Plays a role in axon guidance, invasive growth and cell migration.</text>
</comment>
<evidence type="ECO:0000256" key="2">
    <source>
        <dbReference type="ARBA" id="ARBA00010297"/>
    </source>
</evidence>
<evidence type="ECO:0000256" key="8">
    <source>
        <dbReference type="ARBA" id="ARBA00022989"/>
    </source>
</evidence>
<evidence type="ECO:0000256" key="19">
    <source>
        <dbReference type="SAM" id="SignalP"/>
    </source>
</evidence>
<dbReference type="Gene3D" id="1.10.506.10">
    <property type="entry name" value="GTPase Activation - p120gap, domain 1"/>
    <property type="match status" value="1"/>
</dbReference>
<dbReference type="GeneID" id="114858827"/>
<name>A0A6P7N333_BETSP</name>
<dbReference type="InterPro" id="IPR041362">
    <property type="entry name" value="TIG2_plexin"/>
</dbReference>
<dbReference type="SUPFAM" id="SSF103575">
    <property type="entry name" value="Plexin repeat"/>
    <property type="match status" value="1"/>
</dbReference>
<evidence type="ECO:0000256" key="7">
    <source>
        <dbReference type="ARBA" id="ARBA00022737"/>
    </source>
</evidence>
<evidence type="ECO:0000256" key="12">
    <source>
        <dbReference type="ARBA" id="ARBA00023170"/>
    </source>
</evidence>
<accession>A0A6P7N333</accession>
<dbReference type="Gene3D" id="2.60.40.10">
    <property type="entry name" value="Immunoglobulins"/>
    <property type="match status" value="4"/>
</dbReference>
<dbReference type="SMART" id="SM00630">
    <property type="entry name" value="Sema"/>
    <property type="match status" value="1"/>
</dbReference>
<dbReference type="InterPro" id="IPR001627">
    <property type="entry name" value="Semap_dom"/>
</dbReference>
<dbReference type="SMART" id="SM00423">
    <property type="entry name" value="PSI"/>
    <property type="match status" value="3"/>
</dbReference>
<dbReference type="GO" id="GO:0002116">
    <property type="term" value="C:semaphorin receptor complex"/>
    <property type="evidence" value="ECO:0007669"/>
    <property type="project" value="UniProtKB-ARBA"/>
</dbReference>
<dbReference type="Pfam" id="PF24479">
    <property type="entry name" value="PSI_PlexinA-B"/>
    <property type="match status" value="1"/>
</dbReference>
<keyword evidence="6 19" id="KW-0732">Signal</keyword>
<dbReference type="Pfam" id="PF17960">
    <property type="entry name" value="TIG_plexin"/>
    <property type="match status" value="1"/>
</dbReference>
<dbReference type="InterPro" id="IPR008936">
    <property type="entry name" value="Rho_GTPase_activation_prot"/>
</dbReference>
<dbReference type="InterPro" id="IPR036352">
    <property type="entry name" value="Semap_dom_sf"/>
</dbReference>
<dbReference type="InterPro" id="IPR046800">
    <property type="entry name" value="Plexin_RBD"/>
</dbReference>
<keyword evidence="7" id="KW-0677">Repeat</keyword>
<keyword evidence="21" id="KW-1185">Reference proteome</keyword>
<feature type="chain" id="PRO_5027877878" description="Plexin-B1" evidence="19">
    <location>
        <begin position="26"/>
        <end position="1921"/>
    </location>
</feature>
<dbReference type="Gene3D" id="3.10.20.90">
    <property type="entry name" value="Phosphatidylinositol 3-kinase Catalytic Subunit, Chain A, domain 1"/>
    <property type="match status" value="1"/>
</dbReference>
<protein>
    <recommendedName>
        <fullName evidence="15">Plexin-B1</fullName>
    </recommendedName>
</protein>
<dbReference type="FunFam" id="2.130.10.10:FF:000126">
    <property type="entry name" value="Plexin B1"/>
    <property type="match status" value="1"/>
</dbReference>
<dbReference type="Pfam" id="PF24317">
    <property type="entry name" value="PSI_Plexin-B"/>
    <property type="match status" value="1"/>
</dbReference>
<evidence type="ECO:0000313" key="22">
    <source>
        <dbReference type="RefSeq" id="XP_029012284.1"/>
    </source>
</evidence>
<feature type="compositionally biased region" description="Basic and acidic residues" evidence="17">
    <location>
        <begin position="1068"/>
        <end position="1081"/>
    </location>
</feature>
<dbReference type="PANTHER" id="PTHR22625:SF59">
    <property type="entry name" value="PLEXIN-B1 ISOFORM X1"/>
    <property type="match status" value="1"/>
</dbReference>
<dbReference type="InterPro" id="IPR031148">
    <property type="entry name" value="Plexin"/>
</dbReference>
<evidence type="ECO:0000256" key="14">
    <source>
        <dbReference type="ARBA" id="ARBA00057668"/>
    </source>
</evidence>
<feature type="region of interest" description="Disordered" evidence="17">
    <location>
        <begin position="1050"/>
        <end position="1085"/>
    </location>
</feature>
<dbReference type="FunFam" id="2.60.40.10:FF:003341">
    <property type="entry name" value="Plexin b1a"/>
    <property type="match status" value="1"/>
</dbReference>
<keyword evidence="13" id="KW-0325">Glycoprotein</keyword>
<keyword evidence="9" id="KW-0175">Coiled coil</keyword>
<dbReference type="Pfam" id="PF08337">
    <property type="entry name" value="Plexin_cytopl"/>
    <property type="match status" value="1"/>
</dbReference>
<keyword evidence="8 18" id="KW-1133">Transmembrane helix</keyword>
<feature type="domain" description="Sema" evidence="20">
    <location>
        <begin position="10"/>
        <end position="479"/>
    </location>
</feature>
<dbReference type="Pfam" id="PF01437">
    <property type="entry name" value="PSI"/>
    <property type="match status" value="1"/>
</dbReference>
<dbReference type="FunFam" id="2.60.40.10:FF:000203">
    <property type="entry name" value="Plexin B2"/>
    <property type="match status" value="1"/>
</dbReference>
<evidence type="ECO:0000259" key="20">
    <source>
        <dbReference type="PROSITE" id="PS51004"/>
    </source>
</evidence>
<dbReference type="SMART" id="SM00429">
    <property type="entry name" value="IPT"/>
    <property type="match status" value="3"/>
</dbReference>
<dbReference type="SUPFAM" id="SSF81296">
    <property type="entry name" value="E set domains"/>
    <property type="match status" value="3"/>
</dbReference>
<evidence type="ECO:0000313" key="21">
    <source>
        <dbReference type="Proteomes" id="UP000515150"/>
    </source>
</evidence>
<dbReference type="GO" id="GO:0048675">
    <property type="term" value="P:axon extension"/>
    <property type="evidence" value="ECO:0007669"/>
    <property type="project" value="TreeGrafter"/>
</dbReference>
<dbReference type="FunFam" id="3.10.20.90:FF:000120">
    <property type="entry name" value="Plexin b1a"/>
    <property type="match status" value="1"/>
</dbReference>
<dbReference type="PANTHER" id="PTHR22625">
    <property type="entry name" value="PLEXIN"/>
    <property type="match status" value="1"/>
</dbReference>
<dbReference type="InterPro" id="IPR041019">
    <property type="entry name" value="TIG1_plexin"/>
</dbReference>
<dbReference type="FunFam" id="1.10.506.10:FF:000010">
    <property type="entry name" value="Plexin B1"/>
    <property type="match status" value="1"/>
</dbReference>
<dbReference type="InterPro" id="IPR057533">
    <property type="entry name" value="PSI_Plexin-B"/>
</dbReference>
<dbReference type="InterPro" id="IPR002165">
    <property type="entry name" value="Plexin_repeat"/>
</dbReference>
<dbReference type="CDD" id="cd01180">
    <property type="entry name" value="IPT_plexin_repeat1"/>
    <property type="match status" value="1"/>
</dbReference>
<dbReference type="GO" id="GO:0008360">
    <property type="term" value="P:regulation of cell shape"/>
    <property type="evidence" value="ECO:0007669"/>
    <property type="project" value="UniProtKB-ARBA"/>
</dbReference>
<dbReference type="PROSITE" id="PS51004">
    <property type="entry name" value="SEMA"/>
    <property type="match status" value="1"/>
</dbReference>
<evidence type="ECO:0000256" key="17">
    <source>
        <dbReference type="SAM" id="MobiDB-lite"/>
    </source>
</evidence>
<dbReference type="InterPro" id="IPR013548">
    <property type="entry name" value="Plexin_cytoplasmic_RasGAP_dom"/>
</dbReference>
<dbReference type="GO" id="GO:0030334">
    <property type="term" value="P:regulation of cell migration"/>
    <property type="evidence" value="ECO:0007669"/>
    <property type="project" value="TreeGrafter"/>
</dbReference>
<reference evidence="22" key="1">
    <citation type="submission" date="2025-08" db="UniProtKB">
        <authorList>
            <consortium name="RefSeq"/>
        </authorList>
    </citation>
    <scope>IDENTIFICATION</scope>
</reference>
<keyword evidence="11" id="KW-1015">Disulfide bond</keyword>
<organism evidence="21 22">
    <name type="scientific">Betta splendens</name>
    <name type="common">Siamese fighting fish</name>
    <dbReference type="NCBI Taxonomy" id="158456"/>
    <lineage>
        <taxon>Eukaryota</taxon>
        <taxon>Metazoa</taxon>
        <taxon>Chordata</taxon>
        <taxon>Craniata</taxon>
        <taxon>Vertebrata</taxon>
        <taxon>Euteleostomi</taxon>
        <taxon>Actinopterygii</taxon>
        <taxon>Neopterygii</taxon>
        <taxon>Teleostei</taxon>
        <taxon>Neoteleostei</taxon>
        <taxon>Acanthomorphata</taxon>
        <taxon>Anabantaria</taxon>
        <taxon>Anabantiformes</taxon>
        <taxon>Anabantoidei</taxon>
        <taxon>Osphronemidae</taxon>
        <taxon>Betta</taxon>
    </lineage>
</organism>
<comment type="similarity">
    <text evidence="2">Belongs to the plexin family.</text>
</comment>
<proteinExistence type="inferred from homology"/>
<dbReference type="InterPro" id="IPR016201">
    <property type="entry name" value="PSI"/>
</dbReference>
<dbReference type="Proteomes" id="UP000515150">
    <property type="component" value="Chromosome 7"/>
</dbReference>
<evidence type="ECO:0000256" key="11">
    <source>
        <dbReference type="ARBA" id="ARBA00023157"/>
    </source>
</evidence>
<dbReference type="RefSeq" id="XP_029012284.1">
    <property type="nucleotide sequence ID" value="XM_029156451.3"/>
</dbReference>
<comment type="caution">
    <text evidence="16">Lacks conserved residue(s) required for the propagation of feature annotation.</text>
</comment>
<evidence type="ECO:0000256" key="18">
    <source>
        <dbReference type="SAM" id="Phobius"/>
    </source>
</evidence>
<evidence type="ECO:0000256" key="5">
    <source>
        <dbReference type="ARBA" id="ARBA00022692"/>
    </source>
</evidence>
<keyword evidence="4" id="KW-0597">Phosphoprotein</keyword>
<dbReference type="GO" id="GO:0017154">
    <property type="term" value="F:semaphorin receptor activity"/>
    <property type="evidence" value="ECO:0007669"/>
    <property type="project" value="InterPro"/>
</dbReference>
<dbReference type="SUPFAM" id="SSF48350">
    <property type="entry name" value="GTPase activation domain, GAP"/>
    <property type="match status" value="1"/>
</dbReference>
<dbReference type="InterPro" id="IPR014756">
    <property type="entry name" value="Ig_E-set"/>
</dbReference>
<dbReference type="InterPro" id="IPR015943">
    <property type="entry name" value="WD40/YVTN_repeat-like_dom_sf"/>
</dbReference>
<dbReference type="Pfam" id="PF01833">
    <property type="entry name" value="TIG"/>
    <property type="match status" value="2"/>
</dbReference>
<dbReference type="GO" id="GO:0007162">
    <property type="term" value="P:negative regulation of cell adhesion"/>
    <property type="evidence" value="ECO:0007669"/>
    <property type="project" value="TreeGrafter"/>
</dbReference>
<evidence type="ECO:0000256" key="10">
    <source>
        <dbReference type="ARBA" id="ARBA00023136"/>
    </source>
</evidence>
<comment type="subcellular location">
    <subcellularLocation>
        <location evidence="1">Cell membrane</location>
        <topology evidence="1">Single-pass type I membrane protein</topology>
    </subcellularLocation>
</comment>
<dbReference type="FunFam" id="1.10.506.10:FF:000012">
    <property type="entry name" value="Plexin B1"/>
    <property type="match status" value="1"/>
</dbReference>
<dbReference type="Gene3D" id="2.130.10.10">
    <property type="entry name" value="YVTN repeat-like/Quinoprotein amine dehydrogenase"/>
    <property type="match status" value="1"/>
</dbReference>
<feature type="transmembrane region" description="Helical" evidence="18">
    <location>
        <begin position="1275"/>
        <end position="1295"/>
    </location>
</feature>
<keyword evidence="5 18" id="KW-0812">Transmembrane</keyword>
<feature type="signal peptide" evidence="19">
    <location>
        <begin position="1"/>
        <end position="25"/>
    </location>
</feature>
<dbReference type="GO" id="GO:0005886">
    <property type="term" value="C:plasma membrane"/>
    <property type="evidence" value="ECO:0007669"/>
    <property type="project" value="UniProtKB-SubCell"/>
</dbReference>
<evidence type="ECO:0000256" key="1">
    <source>
        <dbReference type="ARBA" id="ARBA00004251"/>
    </source>
</evidence>
<dbReference type="Pfam" id="PF01403">
    <property type="entry name" value="Sema"/>
    <property type="match status" value="1"/>
</dbReference>
<dbReference type="SUPFAM" id="SSF101912">
    <property type="entry name" value="Sema domain"/>
    <property type="match status" value="1"/>
</dbReference>
<keyword evidence="10 18" id="KW-0472">Membrane</keyword>
<evidence type="ECO:0000256" key="4">
    <source>
        <dbReference type="ARBA" id="ARBA00022553"/>
    </source>
</evidence>
<dbReference type="GO" id="GO:0050772">
    <property type="term" value="P:positive regulation of axonogenesis"/>
    <property type="evidence" value="ECO:0007669"/>
    <property type="project" value="TreeGrafter"/>
</dbReference>